<organism evidence="1 2">
    <name type="scientific">Gigaspora margarita</name>
    <dbReference type="NCBI Taxonomy" id="4874"/>
    <lineage>
        <taxon>Eukaryota</taxon>
        <taxon>Fungi</taxon>
        <taxon>Fungi incertae sedis</taxon>
        <taxon>Mucoromycota</taxon>
        <taxon>Glomeromycotina</taxon>
        <taxon>Glomeromycetes</taxon>
        <taxon>Diversisporales</taxon>
        <taxon>Gigasporaceae</taxon>
        <taxon>Gigaspora</taxon>
    </lineage>
</organism>
<sequence length="42" mass="4898">YVDKMMVNRDWSLIDKAREVAVTRAFVLRVAVREGWDVAAEM</sequence>
<reference evidence="1 2" key="1">
    <citation type="submission" date="2021-06" db="EMBL/GenBank/DDBJ databases">
        <authorList>
            <person name="Kallberg Y."/>
            <person name="Tangrot J."/>
            <person name="Rosling A."/>
        </authorList>
    </citation>
    <scope>NUCLEOTIDE SEQUENCE [LARGE SCALE GENOMIC DNA]</scope>
    <source>
        <strain evidence="1 2">120-4 pot B 10/14</strain>
    </source>
</reference>
<proteinExistence type="predicted"/>
<evidence type="ECO:0000313" key="1">
    <source>
        <dbReference type="EMBL" id="CAG8852930.1"/>
    </source>
</evidence>
<evidence type="ECO:0000313" key="2">
    <source>
        <dbReference type="Proteomes" id="UP000789901"/>
    </source>
</evidence>
<dbReference type="EMBL" id="CAJVQB010117909">
    <property type="protein sequence ID" value="CAG8852930.1"/>
    <property type="molecule type" value="Genomic_DNA"/>
</dbReference>
<feature type="non-terminal residue" evidence="1">
    <location>
        <position position="1"/>
    </location>
</feature>
<keyword evidence="2" id="KW-1185">Reference proteome</keyword>
<comment type="caution">
    <text evidence="1">The sequence shown here is derived from an EMBL/GenBank/DDBJ whole genome shotgun (WGS) entry which is preliminary data.</text>
</comment>
<gene>
    <name evidence="1" type="ORF">GMARGA_LOCUS41751</name>
</gene>
<name>A0ABN7XE86_GIGMA</name>
<protein>
    <submittedName>
        <fullName evidence="1">18520_t:CDS:1</fullName>
    </submittedName>
</protein>
<dbReference type="Proteomes" id="UP000789901">
    <property type="component" value="Unassembled WGS sequence"/>
</dbReference>
<accession>A0ABN7XE86</accession>
<feature type="non-terminal residue" evidence="1">
    <location>
        <position position="42"/>
    </location>
</feature>